<evidence type="ECO:0000256" key="1">
    <source>
        <dbReference type="SAM" id="MobiDB-lite"/>
    </source>
</evidence>
<evidence type="ECO:0000313" key="2">
    <source>
        <dbReference type="EMBL" id="CAD7666934.1"/>
    </source>
</evidence>
<accession>A0A7R9MU77</accession>
<feature type="compositionally biased region" description="Acidic residues" evidence="1">
    <location>
        <begin position="14"/>
        <end position="31"/>
    </location>
</feature>
<keyword evidence="3" id="KW-1185">Reference proteome</keyword>
<feature type="non-terminal residue" evidence="2">
    <location>
        <position position="62"/>
    </location>
</feature>
<evidence type="ECO:0000313" key="3">
    <source>
        <dbReference type="Proteomes" id="UP000728032"/>
    </source>
</evidence>
<proteinExistence type="predicted"/>
<gene>
    <name evidence="2" type="ORF">ONB1V03_LOCUS23152</name>
</gene>
<dbReference type="EMBL" id="CAJPVJ010056623">
    <property type="protein sequence ID" value="CAG2183732.1"/>
    <property type="molecule type" value="Genomic_DNA"/>
</dbReference>
<dbReference type="AlphaFoldDB" id="A0A7R9MU77"/>
<organism evidence="2">
    <name type="scientific">Oppiella nova</name>
    <dbReference type="NCBI Taxonomy" id="334625"/>
    <lineage>
        <taxon>Eukaryota</taxon>
        <taxon>Metazoa</taxon>
        <taxon>Ecdysozoa</taxon>
        <taxon>Arthropoda</taxon>
        <taxon>Chelicerata</taxon>
        <taxon>Arachnida</taxon>
        <taxon>Acari</taxon>
        <taxon>Acariformes</taxon>
        <taxon>Sarcoptiformes</taxon>
        <taxon>Oribatida</taxon>
        <taxon>Brachypylina</taxon>
        <taxon>Oppioidea</taxon>
        <taxon>Oppiidae</taxon>
        <taxon>Oppiella</taxon>
    </lineage>
</organism>
<reference evidence="2" key="1">
    <citation type="submission" date="2020-11" db="EMBL/GenBank/DDBJ databases">
        <authorList>
            <person name="Tran Van P."/>
        </authorList>
    </citation>
    <scope>NUCLEOTIDE SEQUENCE</scope>
</reference>
<protein>
    <submittedName>
        <fullName evidence="2">Uncharacterized protein</fullName>
    </submittedName>
</protein>
<name>A0A7R9MU77_9ACAR</name>
<dbReference type="Proteomes" id="UP000728032">
    <property type="component" value="Unassembled WGS sequence"/>
</dbReference>
<feature type="region of interest" description="Disordered" evidence="1">
    <location>
        <begin position="1"/>
        <end position="35"/>
    </location>
</feature>
<dbReference type="EMBL" id="OC971448">
    <property type="protein sequence ID" value="CAD7666934.1"/>
    <property type="molecule type" value="Genomic_DNA"/>
</dbReference>
<sequence length="62" mass="6725">MPKMSANQEKQTDATEDDDFGDFEGPEDDAPESVQAMAAPPNWVFPGWCPSRAPLLSAIVCL</sequence>